<evidence type="ECO:0000256" key="3">
    <source>
        <dbReference type="ARBA" id="ARBA00023163"/>
    </source>
</evidence>
<organism evidence="5">
    <name type="scientific">freshwater metagenome</name>
    <dbReference type="NCBI Taxonomy" id="449393"/>
    <lineage>
        <taxon>unclassified sequences</taxon>
        <taxon>metagenomes</taxon>
        <taxon>ecological metagenomes</taxon>
    </lineage>
</organism>
<dbReference type="AlphaFoldDB" id="A0A6J7F7D7"/>
<dbReference type="GO" id="GO:0003700">
    <property type="term" value="F:DNA-binding transcription factor activity"/>
    <property type="evidence" value="ECO:0007669"/>
    <property type="project" value="TreeGrafter"/>
</dbReference>
<dbReference type="SUPFAM" id="SSF46689">
    <property type="entry name" value="Homeodomain-like"/>
    <property type="match status" value="1"/>
</dbReference>
<protein>
    <submittedName>
        <fullName evidence="5">Unannotated protein</fullName>
    </submittedName>
</protein>
<gene>
    <name evidence="5" type="ORF">UFOPK3495_00407</name>
    <name evidence="6" type="ORF">UFOPK4237_01627</name>
</gene>
<keyword evidence="2" id="KW-0238">DNA-binding</keyword>
<keyword evidence="1" id="KW-0805">Transcription regulation</keyword>
<dbReference type="PANTHER" id="PTHR30055:SF234">
    <property type="entry name" value="HTH-TYPE TRANSCRIPTIONAL REGULATOR BETI"/>
    <property type="match status" value="1"/>
</dbReference>
<dbReference type="EMBL" id="CAFBPZ010000159">
    <property type="protein sequence ID" value="CAB5042815.1"/>
    <property type="molecule type" value="Genomic_DNA"/>
</dbReference>
<dbReference type="EMBL" id="CAFBMC010000013">
    <property type="protein sequence ID" value="CAB4891506.1"/>
    <property type="molecule type" value="Genomic_DNA"/>
</dbReference>
<dbReference type="InterPro" id="IPR049484">
    <property type="entry name" value="Rv0078-like_C"/>
</dbReference>
<dbReference type="Gene3D" id="1.10.357.10">
    <property type="entry name" value="Tetracycline Repressor, domain 2"/>
    <property type="match status" value="1"/>
</dbReference>
<evidence type="ECO:0000259" key="4">
    <source>
        <dbReference type="PROSITE" id="PS50977"/>
    </source>
</evidence>
<dbReference type="Pfam" id="PF21351">
    <property type="entry name" value="TetR_C_41"/>
    <property type="match status" value="1"/>
</dbReference>
<evidence type="ECO:0000313" key="6">
    <source>
        <dbReference type="EMBL" id="CAB5042815.1"/>
    </source>
</evidence>
<dbReference type="PANTHER" id="PTHR30055">
    <property type="entry name" value="HTH-TYPE TRANSCRIPTIONAL REGULATOR RUTR"/>
    <property type="match status" value="1"/>
</dbReference>
<accession>A0A6J7F7D7</accession>
<dbReference type="InterPro" id="IPR050109">
    <property type="entry name" value="HTH-type_TetR-like_transc_reg"/>
</dbReference>
<feature type="domain" description="HTH tetR-type" evidence="4">
    <location>
        <begin position="11"/>
        <end position="72"/>
    </location>
</feature>
<dbReference type="PROSITE" id="PS50977">
    <property type="entry name" value="HTH_TETR_2"/>
    <property type="match status" value="1"/>
</dbReference>
<keyword evidence="3" id="KW-0804">Transcription</keyword>
<dbReference type="Pfam" id="PF00440">
    <property type="entry name" value="TetR_N"/>
    <property type="match status" value="1"/>
</dbReference>
<reference evidence="5" key="1">
    <citation type="submission" date="2020-05" db="EMBL/GenBank/DDBJ databases">
        <authorList>
            <person name="Chiriac C."/>
            <person name="Salcher M."/>
            <person name="Ghai R."/>
            <person name="Kavagutti S V."/>
        </authorList>
    </citation>
    <scope>NUCLEOTIDE SEQUENCE</scope>
</reference>
<evidence type="ECO:0000256" key="2">
    <source>
        <dbReference type="ARBA" id="ARBA00023125"/>
    </source>
</evidence>
<name>A0A6J7F7D7_9ZZZZ</name>
<dbReference type="InterPro" id="IPR036271">
    <property type="entry name" value="Tet_transcr_reg_TetR-rel_C_sf"/>
</dbReference>
<dbReference type="InterPro" id="IPR009057">
    <property type="entry name" value="Homeodomain-like_sf"/>
</dbReference>
<dbReference type="InterPro" id="IPR001647">
    <property type="entry name" value="HTH_TetR"/>
</dbReference>
<proteinExistence type="predicted"/>
<evidence type="ECO:0000256" key="1">
    <source>
        <dbReference type="ARBA" id="ARBA00023015"/>
    </source>
</evidence>
<evidence type="ECO:0000313" key="5">
    <source>
        <dbReference type="EMBL" id="CAB4891506.1"/>
    </source>
</evidence>
<dbReference type="SUPFAM" id="SSF48498">
    <property type="entry name" value="Tetracyclin repressor-like, C-terminal domain"/>
    <property type="match status" value="1"/>
</dbReference>
<sequence length="197" mass="21423">MRSLDVAERAKATRESIIAAARRLFVEKGYFATGTEEIVQAAGVGTRGALYHHFTDKRDVFLAVYDQVNEEVNVASRVNAQGDALSRLTAGLIGLFDASLNPEVQQIMLIDGPAVLGLEARSYHTRQRGLGVMRAMLTQCVAEGTLVPMKIEAMTHLLHAACHEATRYVATSENPIKAREEAISSMKMLLNGLAPAQ</sequence>
<dbReference type="GO" id="GO:0000976">
    <property type="term" value="F:transcription cis-regulatory region binding"/>
    <property type="evidence" value="ECO:0007669"/>
    <property type="project" value="TreeGrafter"/>
</dbReference>